<name>A0ABS6S0N4_9BACT</name>
<dbReference type="EMBL" id="JABXWD010000245">
    <property type="protein sequence ID" value="MBV6342371.1"/>
    <property type="molecule type" value="Genomic_DNA"/>
</dbReference>
<protein>
    <submittedName>
        <fullName evidence="1">Right-handed parallel beta-helix repeat-containing protein</fullName>
    </submittedName>
</protein>
<dbReference type="SMART" id="SM00710">
    <property type="entry name" value="PbH1"/>
    <property type="match status" value="5"/>
</dbReference>
<dbReference type="RefSeq" id="WP_218252990.1">
    <property type="nucleotide sequence ID" value="NZ_JABXWD010000245.1"/>
</dbReference>
<organism evidence="1 2">
    <name type="scientific">Candidatus Magnetobacterium casense</name>
    <dbReference type="NCBI Taxonomy" id="1455061"/>
    <lineage>
        <taxon>Bacteria</taxon>
        <taxon>Pseudomonadati</taxon>
        <taxon>Nitrospirota</taxon>
        <taxon>Thermodesulfovibrionia</taxon>
        <taxon>Thermodesulfovibrionales</taxon>
        <taxon>Candidatus Magnetobacteriaceae</taxon>
        <taxon>Candidatus Magnetobacterium</taxon>
    </lineage>
</organism>
<evidence type="ECO:0000313" key="1">
    <source>
        <dbReference type="EMBL" id="MBV6342371.1"/>
    </source>
</evidence>
<reference evidence="1 2" key="1">
    <citation type="journal article" date="2020" name="J Geophys Res Biogeosci">
        <title>Magnetotaxis as an Adaptation to Enable Bacterial Shuttling of Microbial Sulfur and Sulfur Cycling Across Aquatic Oxic#Anoxic Interfaces.</title>
        <authorList>
            <person name="Li J."/>
            <person name="Liu P."/>
            <person name="Wang J."/>
            <person name="Roberts A.P."/>
            <person name="Pan Y."/>
        </authorList>
    </citation>
    <scope>NUCLEOTIDE SEQUENCE [LARGE SCALE GENOMIC DNA]</scope>
    <source>
        <strain evidence="1 2">MYR-1_YQ</strain>
    </source>
</reference>
<dbReference type="Proteomes" id="UP001196980">
    <property type="component" value="Unassembled WGS sequence"/>
</dbReference>
<dbReference type="InterPro" id="IPR006626">
    <property type="entry name" value="PbH1"/>
</dbReference>
<evidence type="ECO:0000313" key="2">
    <source>
        <dbReference type="Proteomes" id="UP001196980"/>
    </source>
</evidence>
<proteinExistence type="predicted"/>
<comment type="caution">
    <text evidence="1">The sequence shown here is derived from an EMBL/GenBank/DDBJ whole genome shotgun (WGS) entry which is preliminary data.</text>
</comment>
<keyword evidence="2" id="KW-1185">Reference proteome</keyword>
<sequence length="800" mass="82718">MAAITSAADGTWVAGAATTWTGGVAPGEGDNAIIASTHDVEFDNNVTVGPDSSTAAIEVQSGGRLFVPSTVAGNYTLICKGDIKTDATGGTIEFGTVANPIPNTRTFTLKLNYSASLADGKYGLLIRAGGTFTCQGASDRITVDRAYLAADAGGYCNTSGTAVTRLQGQTFTGMSGTIKINGVDYTISSVTDADHIVLSATAGTQTSVSYVLDGQLTITTDVSTGWKSGDKIAIASTSRTYTDCFTTTLNGNASGTTVTLTDELIRAHIGTSPCQAEVINLTRNVVVTSHTTTAVGYVQFATTATVDVDWTEFSYLGEDAAGKRGIDIQTTSGSCNLNRCAFHDFEDYGIYFSGATIDNVSITYNCLYNLASVAGNSVSLLSSTQTPITYSNNWLIYQGGNVVTVYISTTNAVIDDNVIAGGRSYGMQLAALPGASGSIDGNVIHSGGNVGFYIGTNLGNYGTVYPFGTLTAWRNTQSGLNLTSTSNIEITSVIAWGNGTQNIFTGGTHIVYDSLTLNGDTVFSTAGGIAVNGITQFTVRGGNLGTASGIKTTHSTADLNFGAVGSYSYQQFAQIYLDNVTLGSSTQLGGSWNRTNWLPESFVRASRLGGTAGLAGEKTWTPEGTIIADTSYYSTASPSQKLTPSSATYKLESGSYFVPVASGQNPTVSVKVRESNALNGDSPELVVRRCDSLGITADTVLDTATSGPDVDTPPGTWETLSGQPGAVSADGVLEFFVRVNGTAGFCGVCDWSVTGAKTQADNLDAYWSYGLPFDGLLTAVAAGGGGGNSVIGSGVIIKGR</sequence>
<gene>
    <name evidence="1" type="ORF">HWQ67_12320</name>
</gene>
<accession>A0ABS6S0N4</accession>